<protein>
    <submittedName>
        <fullName evidence="4">Helix-turn-helix domain-containing protein</fullName>
    </submittedName>
</protein>
<gene>
    <name evidence="4" type="ORF">KUA55_02705</name>
</gene>
<dbReference type="InterPro" id="IPR050661">
    <property type="entry name" value="BglG_antiterminators"/>
</dbReference>
<sequence length="498" mass="59963">METILSNTMRRRFYLLYALHSSTGWSTIEDLMVATNASRKTVIADLHYLEDHWSEYITMDYQKKLGYRLVQSKDHSIHDIYRYILKDSSAFKLLEAIFFQPNRTAEYWKKTFHLSSASLYRLAQKIQKVLNLRGMDLNKTPYRIEGKNERQIQIFFKRFFWEAYGIHEWPFKLDQKAVYNFVEQMNQDFHWEHGDVDRVDLAYAIAVTIVRSEQNYLMVKVPRMTARHRKLIALMEKYKPDMEKIIAPLGYQLPEKWKEDFIITVFWWEFAWDNFEESLRLRKIGYDFVDQVITSFDFTIDNESRERINAAFIKTYMRHKIYPYPRYIFYNRSWYSSHILTQDHLFFGKVMEKILKDLEAKTDCPWYSMYFDHMITVVAFYWKDFFLQFDNLRKVVEVAVFSDLGRYHAESLANYLKAVFGKKIETKVQPDSFYYLKDPQTIEVDIFVANFTLKKIPNEKLFVVEDIPSYKNLVDLQQGIDKLRVPRLKETTFFSPSI</sequence>
<evidence type="ECO:0000256" key="1">
    <source>
        <dbReference type="ARBA" id="ARBA00023015"/>
    </source>
</evidence>
<dbReference type="Pfam" id="PF05043">
    <property type="entry name" value="Mga"/>
    <property type="match status" value="1"/>
</dbReference>
<name>A0ABS6T9J6_9ENTE</name>
<organism evidence="4 5">
    <name type="scientific">Enterococcus alishanensis</name>
    <dbReference type="NCBI Taxonomy" id="1303817"/>
    <lineage>
        <taxon>Bacteria</taxon>
        <taxon>Bacillati</taxon>
        <taxon>Bacillota</taxon>
        <taxon>Bacilli</taxon>
        <taxon>Lactobacillales</taxon>
        <taxon>Enterococcaceae</taxon>
        <taxon>Enterococcus</taxon>
    </lineage>
</organism>
<keyword evidence="5" id="KW-1185">Reference proteome</keyword>
<accession>A0ABS6T9J6</accession>
<dbReference type="EMBL" id="JAHUZB010000001">
    <property type="protein sequence ID" value="MBV7389573.1"/>
    <property type="molecule type" value="Genomic_DNA"/>
</dbReference>
<keyword evidence="1" id="KW-0805">Transcription regulation</keyword>
<evidence type="ECO:0000313" key="5">
    <source>
        <dbReference type="Proteomes" id="UP000774130"/>
    </source>
</evidence>
<dbReference type="PANTHER" id="PTHR30185">
    <property type="entry name" value="CRYPTIC BETA-GLUCOSIDE BGL OPERON ANTITERMINATOR"/>
    <property type="match status" value="1"/>
</dbReference>
<evidence type="ECO:0000259" key="3">
    <source>
        <dbReference type="Pfam" id="PF05043"/>
    </source>
</evidence>
<dbReference type="Proteomes" id="UP000774130">
    <property type="component" value="Unassembled WGS sequence"/>
</dbReference>
<evidence type="ECO:0000313" key="4">
    <source>
        <dbReference type="EMBL" id="MBV7389573.1"/>
    </source>
</evidence>
<keyword evidence="2" id="KW-0804">Transcription</keyword>
<reference evidence="4 5" key="1">
    <citation type="submission" date="2021-06" db="EMBL/GenBank/DDBJ databases">
        <title>Enterococcus alishanensis sp. nov., a novel lactic acid bacterium isolated from fresh coffee beans.</title>
        <authorList>
            <person name="Chen Y.-S."/>
        </authorList>
    </citation>
    <scope>NUCLEOTIDE SEQUENCE [LARGE SCALE GENOMIC DNA]</scope>
    <source>
        <strain evidence="4 5">ALS3</strain>
    </source>
</reference>
<comment type="caution">
    <text evidence="4">The sequence shown here is derived from an EMBL/GenBank/DDBJ whole genome shotgun (WGS) entry which is preliminary data.</text>
</comment>
<dbReference type="InterPro" id="IPR007737">
    <property type="entry name" value="Mga_HTH"/>
</dbReference>
<dbReference type="RefSeq" id="WP_218324629.1">
    <property type="nucleotide sequence ID" value="NZ_JAHUZB010000001.1"/>
</dbReference>
<proteinExistence type="predicted"/>
<evidence type="ECO:0000256" key="2">
    <source>
        <dbReference type="ARBA" id="ARBA00023163"/>
    </source>
</evidence>
<dbReference type="PANTHER" id="PTHR30185:SF18">
    <property type="entry name" value="TRANSCRIPTIONAL REGULATOR MTLR"/>
    <property type="match status" value="1"/>
</dbReference>
<feature type="domain" description="Mga helix-turn-helix" evidence="3">
    <location>
        <begin position="75"/>
        <end position="160"/>
    </location>
</feature>